<dbReference type="GO" id="GO:0016757">
    <property type="term" value="F:glycosyltransferase activity"/>
    <property type="evidence" value="ECO:0007669"/>
    <property type="project" value="UniProtKB-KW"/>
</dbReference>
<keyword evidence="1 3" id="KW-0808">Transferase</keyword>
<name>A0ABZ3C9P5_9ACTN</name>
<organism evidence="3 4">
    <name type="scientific">Propioniciclava soli</name>
    <dbReference type="NCBI Taxonomy" id="2775081"/>
    <lineage>
        <taxon>Bacteria</taxon>
        <taxon>Bacillati</taxon>
        <taxon>Actinomycetota</taxon>
        <taxon>Actinomycetes</taxon>
        <taxon>Propionibacteriales</taxon>
        <taxon>Propionibacteriaceae</taxon>
        <taxon>Propioniciclava</taxon>
    </lineage>
</organism>
<dbReference type="SUPFAM" id="SSF53756">
    <property type="entry name" value="UDP-Glycosyltransferase/glycogen phosphorylase"/>
    <property type="match status" value="1"/>
</dbReference>
<proteinExistence type="predicted"/>
<reference evidence="3 4" key="1">
    <citation type="journal article" date="2023" name="Environ Microbiome">
        <title>A coral-associated actinobacterium mitigates coral bleaching under heat stress.</title>
        <authorList>
            <person name="Li J."/>
            <person name="Zou Y."/>
            <person name="Li Q."/>
            <person name="Zhang J."/>
            <person name="Bourne D.G."/>
            <person name="Lyu Y."/>
            <person name="Liu C."/>
            <person name="Zhang S."/>
        </authorList>
    </citation>
    <scope>NUCLEOTIDE SEQUENCE [LARGE SCALE GENOMIC DNA]</scope>
    <source>
        <strain evidence="3 4">SCSIO 13291</strain>
    </source>
</reference>
<feature type="domain" description="Glycosyl transferase family 1" evidence="2">
    <location>
        <begin position="234"/>
        <end position="393"/>
    </location>
</feature>
<dbReference type="Gene3D" id="3.40.50.2000">
    <property type="entry name" value="Glycogen Phosphorylase B"/>
    <property type="match status" value="2"/>
</dbReference>
<evidence type="ECO:0000259" key="2">
    <source>
        <dbReference type="Pfam" id="PF00534"/>
    </source>
</evidence>
<keyword evidence="4" id="KW-1185">Reference proteome</keyword>
<dbReference type="PANTHER" id="PTHR45947:SF3">
    <property type="entry name" value="SULFOQUINOVOSYL TRANSFERASE SQD2"/>
    <property type="match status" value="1"/>
</dbReference>
<dbReference type="EC" id="2.4.-.-" evidence="3"/>
<keyword evidence="3" id="KW-0328">Glycosyltransferase</keyword>
<sequence length="420" mass="44934">MTAPTSGDLAVAYLVSQYPALSHTFIEREIVGLRAQGVRVLTVSVRRPDPAQLRTQLMREEADATVVLQADVPAALRSNAAAVRRAPRAFAAASARALRSGEARPASRCRQLAYLAEASVLLDQLRAHRIRHVHAHFANNGADIARLAVALGNAEEGEGVYTWSFTMHGPTEFEAVERFDLAGKVRDAARVACISDFTRSQLMRLVGTQDWDKLDIVRMTVETDRFVPPTGASRAAEGPFRILSVGRLVPEKGAPVLIDAIARLVERGVDAHARLVGGGELEPVLRAEIGRRGLTDRVTLVGPVGQDDILAEYHGADVFCLPSFQEGLPVVLMEAMATGLPVVTTTIAGIGDLVTDRVTGRLVAPGRADLLADALAELAADPARRAAWGAAGRDAVVTEFGVETNAVRMRDFLARAGAAR</sequence>
<protein>
    <submittedName>
        <fullName evidence="3">Glycosyltransferase</fullName>
        <ecNumber evidence="3">2.4.-.-</ecNumber>
    </submittedName>
</protein>
<evidence type="ECO:0000313" key="4">
    <source>
        <dbReference type="Proteomes" id="UP001434337"/>
    </source>
</evidence>
<dbReference type="EMBL" id="CP115965">
    <property type="protein sequence ID" value="WZW99487.1"/>
    <property type="molecule type" value="Genomic_DNA"/>
</dbReference>
<dbReference type="RefSeq" id="WP_232549005.1">
    <property type="nucleotide sequence ID" value="NZ_CP115965.1"/>
</dbReference>
<evidence type="ECO:0000256" key="1">
    <source>
        <dbReference type="ARBA" id="ARBA00022679"/>
    </source>
</evidence>
<dbReference type="PANTHER" id="PTHR45947">
    <property type="entry name" value="SULFOQUINOVOSYL TRANSFERASE SQD2"/>
    <property type="match status" value="1"/>
</dbReference>
<dbReference type="InterPro" id="IPR050194">
    <property type="entry name" value="Glycosyltransferase_grp1"/>
</dbReference>
<evidence type="ECO:0000313" key="3">
    <source>
        <dbReference type="EMBL" id="WZW99487.1"/>
    </source>
</evidence>
<dbReference type="Proteomes" id="UP001434337">
    <property type="component" value="Chromosome"/>
</dbReference>
<accession>A0ABZ3C9P5</accession>
<gene>
    <name evidence="3" type="ORF">PCC79_04640</name>
</gene>
<dbReference type="Pfam" id="PF00534">
    <property type="entry name" value="Glycos_transf_1"/>
    <property type="match status" value="1"/>
</dbReference>
<dbReference type="InterPro" id="IPR001296">
    <property type="entry name" value="Glyco_trans_1"/>
</dbReference>